<dbReference type="GO" id="GO:0140359">
    <property type="term" value="F:ABC-type transporter activity"/>
    <property type="evidence" value="ECO:0007669"/>
    <property type="project" value="InterPro"/>
</dbReference>
<dbReference type="EMBL" id="JACBKZ010000001">
    <property type="protein sequence ID" value="KAF5959557.1"/>
    <property type="molecule type" value="Genomic_DNA"/>
</dbReference>
<dbReference type="InterPro" id="IPR043926">
    <property type="entry name" value="ABCG_dom"/>
</dbReference>
<reference evidence="5 6" key="2">
    <citation type="submission" date="2020-07" db="EMBL/GenBank/DDBJ databases">
        <title>Genome assembly of wild tea tree DASZ reveals pedigree and selection history of tea varieties.</title>
        <authorList>
            <person name="Zhang W."/>
        </authorList>
    </citation>
    <scope>NUCLEOTIDE SEQUENCE [LARGE SCALE GENOMIC DNA]</scope>
    <source>
        <strain evidence="6">cv. G240</strain>
        <tissue evidence="5">Leaf</tissue>
    </source>
</reference>
<keyword evidence="6" id="KW-1185">Reference proteome</keyword>
<keyword evidence="2 3" id="KW-0472">Membrane</keyword>
<evidence type="ECO:0000256" key="1">
    <source>
        <dbReference type="ARBA" id="ARBA00022448"/>
    </source>
</evidence>
<name>A0A7J7I4K7_CAMSI</name>
<dbReference type="Proteomes" id="UP000593564">
    <property type="component" value="Unassembled WGS sequence"/>
</dbReference>
<accession>A0A7J7I4K7</accession>
<gene>
    <name evidence="5" type="ORF">HYC85_000766</name>
</gene>
<reference evidence="6" key="1">
    <citation type="journal article" date="2020" name="Nat. Commun.">
        <title>Genome assembly of wild tea tree DASZ reveals pedigree and selection history of tea varieties.</title>
        <authorList>
            <person name="Zhang W."/>
            <person name="Zhang Y."/>
            <person name="Qiu H."/>
            <person name="Guo Y."/>
            <person name="Wan H."/>
            <person name="Zhang X."/>
            <person name="Scossa F."/>
            <person name="Alseekh S."/>
            <person name="Zhang Q."/>
            <person name="Wang P."/>
            <person name="Xu L."/>
            <person name="Schmidt M.H."/>
            <person name="Jia X."/>
            <person name="Li D."/>
            <person name="Zhu A."/>
            <person name="Guo F."/>
            <person name="Chen W."/>
            <person name="Ni D."/>
            <person name="Usadel B."/>
            <person name="Fernie A.R."/>
            <person name="Wen W."/>
        </authorList>
    </citation>
    <scope>NUCLEOTIDE SEQUENCE [LARGE SCALE GENOMIC DNA]</scope>
    <source>
        <strain evidence="6">cv. G240</strain>
    </source>
</reference>
<sequence>MCTFTHQKKIGLLLPTPPLPPPPLPLSPPPLHHHHVHNRCHLLHHPTTTRDFNKVNGLVGSICSTFIQFNPIRMYSGVWLITRCGVLVKFGFNIHDWDHCISSLILLGIFCRLIAFFGMVAFLKK</sequence>
<feature type="domain" description="ABC transporter family G" evidence="4">
    <location>
        <begin position="73"/>
        <end position="125"/>
    </location>
</feature>
<proteinExistence type="predicted"/>
<protein>
    <recommendedName>
        <fullName evidence="4">ABC transporter family G domain-containing protein</fullName>
    </recommendedName>
</protein>
<keyword evidence="1" id="KW-0813">Transport</keyword>
<evidence type="ECO:0000313" key="6">
    <source>
        <dbReference type="Proteomes" id="UP000593564"/>
    </source>
</evidence>
<dbReference type="AlphaFoldDB" id="A0A7J7I4K7"/>
<comment type="caution">
    <text evidence="5">The sequence shown here is derived from an EMBL/GenBank/DDBJ whole genome shotgun (WGS) entry which is preliminary data.</text>
</comment>
<evidence type="ECO:0000259" key="4">
    <source>
        <dbReference type="Pfam" id="PF19055"/>
    </source>
</evidence>
<evidence type="ECO:0000313" key="5">
    <source>
        <dbReference type="EMBL" id="KAF5959557.1"/>
    </source>
</evidence>
<evidence type="ECO:0000256" key="3">
    <source>
        <dbReference type="SAM" id="Phobius"/>
    </source>
</evidence>
<feature type="transmembrane region" description="Helical" evidence="3">
    <location>
        <begin position="104"/>
        <end position="123"/>
    </location>
</feature>
<organism evidence="5 6">
    <name type="scientific">Camellia sinensis</name>
    <name type="common">Tea plant</name>
    <name type="synonym">Thea sinensis</name>
    <dbReference type="NCBI Taxonomy" id="4442"/>
    <lineage>
        <taxon>Eukaryota</taxon>
        <taxon>Viridiplantae</taxon>
        <taxon>Streptophyta</taxon>
        <taxon>Embryophyta</taxon>
        <taxon>Tracheophyta</taxon>
        <taxon>Spermatophyta</taxon>
        <taxon>Magnoliopsida</taxon>
        <taxon>eudicotyledons</taxon>
        <taxon>Gunneridae</taxon>
        <taxon>Pentapetalae</taxon>
        <taxon>asterids</taxon>
        <taxon>Ericales</taxon>
        <taxon>Theaceae</taxon>
        <taxon>Camellia</taxon>
    </lineage>
</organism>
<keyword evidence="3" id="KW-1133">Transmembrane helix</keyword>
<dbReference type="Pfam" id="PF19055">
    <property type="entry name" value="ABC2_membrane_7"/>
    <property type="match status" value="1"/>
</dbReference>
<keyword evidence="3" id="KW-0812">Transmembrane</keyword>
<evidence type="ECO:0000256" key="2">
    <source>
        <dbReference type="ARBA" id="ARBA00023136"/>
    </source>
</evidence>